<dbReference type="InterPro" id="IPR051159">
    <property type="entry name" value="Hexapeptide_acetyltransf"/>
</dbReference>
<evidence type="ECO:0000256" key="2">
    <source>
        <dbReference type="ARBA" id="ARBA00022679"/>
    </source>
</evidence>
<evidence type="ECO:0000313" key="4">
    <source>
        <dbReference type="Proteomes" id="UP000246351"/>
    </source>
</evidence>
<organism evidence="3 4">
    <name type="scientific">Staphylococcus pseudintermedius</name>
    <dbReference type="NCBI Taxonomy" id="283734"/>
    <lineage>
        <taxon>Bacteria</taxon>
        <taxon>Bacillati</taxon>
        <taxon>Bacillota</taxon>
        <taxon>Bacilli</taxon>
        <taxon>Bacillales</taxon>
        <taxon>Staphylococcaceae</taxon>
        <taxon>Staphylococcus</taxon>
        <taxon>Staphylococcus intermedius group</taxon>
    </lineage>
</organism>
<comment type="caution">
    <text evidence="3">The sequence shown here is derived from an EMBL/GenBank/DDBJ whole genome shotgun (WGS) entry which is preliminary data.</text>
</comment>
<evidence type="ECO:0000256" key="1">
    <source>
        <dbReference type="ARBA" id="ARBA00007274"/>
    </source>
</evidence>
<keyword evidence="2" id="KW-0808">Transferase</keyword>
<dbReference type="EMBL" id="QEIV01000303">
    <property type="protein sequence ID" value="PWZ99240.1"/>
    <property type="molecule type" value="Genomic_DNA"/>
</dbReference>
<dbReference type="PANTHER" id="PTHR23416">
    <property type="entry name" value="SIALIC ACID SYNTHASE-RELATED"/>
    <property type="match status" value="1"/>
</dbReference>
<dbReference type="SUPFAM" id="SSF51161">
    <property type="entry name" value="Trimeric LpxA-like enzymes"/>
    <property type="match status" value="1"/>
</dbReference>
<sequence>MTHMIGHVQNHCYIEPPFYFDYDYNIHLGDNVYVNKHNTWFDIGLFLSTITSKIRPNVQLITVNHPLDPTKRRSGIEQGPKMTIEDDVWIDADVPALPGVTVHQGATVAARRIVTRAVPASTDVADNPTKVIRQLNDTL</sequence>
<dbReference type="GO" id="GO:0008374">
    <property type="term" value="F:O-acyltransferase activity"/>
    <property type="evidence" value="ECO:0007669"/>
    <property type="project" value="TreeGrafter"/>
</dbReference>
<gene>
    <name evidence="3" type="ORF">DD924_03770</name>
</gene>
<proteinExistence type="inferred from homology"/>
<accession>A0A2P5JA38</accession>
<reference evidence="3 4" key="1">
    <citation type="journal article" date="2018" name="Vet. Microbiol.">
        <title>Clonal diversity and geographic distribution of methicillin-resistant Staphylococcus pseudintermedius from Australian animals: Discovery of novel sequence types.</title>
        <authorList>
            <person name="Worthing K.A."/>
            <person name="Abraham S."/>
            <person name="Coombs G.W."/>
            <person name="Pang S."/>
            <person name="Saputra S."/>
            <person name="Jordan D."/>
            <person name="Trott D.J."/>
            <person name="Norris J.M."/>
        </authorList>
    </citation>
    <scope>NUCLEOTIDE SEQUENCE [LARGE SCALE GENOMIC DNA]</scope>
    <source>
        <strain evidence="3 4">ST71 3</strain>
    </source>
</reference>
<dbReference type="Gene3D" id="2.160.10.10">
    <property type="entry name" value="Hexapeptide repeat proteins"/>
    <property type="match status" value="1"/>
</dbReference>
<dbReference type="InterPro" id="IPR011004">
    <property type="entry name" value="Trimer_LpxA-like_sf"/>
</dbReference>
<dbReference type="Proteomes" id="UP000246351">
    <property type="component" value="Unassembled WGS sequence"/>
</dbReference>
<name>A0A2P5JA38_STAPS</name>
<dbReference type="STRING" id="937773.SPSINT_0344"/>
<protein>
    <submittedName>
        <fullName evidence="3">Nodulation protein L</fullName>
    </submittedName>
</protein>
<dbReference type="AlphaFoldDB" id="A0A2P5JA38"/>
<dbReference type="PANTHER" id="PTHR23416:SF23">
    <property type="entry name" value="ACETYLTRANSFERASE C18B11.09C-RELATED"/>
    <property type="match status" value="1"/>
</dbReference>
<comment type="similarity">
    <text evidence="1">Belongs to the transferase hexapeptide repeat family.</text>
</comment>
<evidence type="ECO:0000313" key="3">
    <source>
        <dbReference type="EMBL" id="PWZ99240.1"/>
    </source>
</evidence>